<protein>
    <recommendedName>
        <fullName evidence="3">Nucleoside phosphorylase domain-containing protein</fullName>
    </recommendedName>
</protein>
<dbReference type="EMBL" id="BART01001791">
    <property type="protein sequence ID" value="GAG73258.1"/>
    <property type="molecule type" value="Genomic_DNA"/>
</dbReference>
<organism evidence="4">
    <name type="scientific">marine sediment metagenome</name>
    <dbReference type="NCBI Taxonomy" id="412755"/>
    <lineage>
        <taxon>unclassified sequences</taxon>
        <taxon>metagenomes</taxon>
        <taxon>ecological metagenomes</taxon>
    </lineage>
</organism>
<comment type="caution">
    <text evidence="4">The sequence shown here is derived from an EMBL/GenBank/DDBJ whole genome shotgun (WGS) entry which is preliminary data.</text>
</comment>
<dbReference type="GO" id="GO:0019509">
    <property type="term" value="P:L-methionine salvage from methylthioadenosine"/>
    <property type="evidence" value="ECO:0007669"/>
    <property type="project" value="TreeGrafter"/>
</dbReference>
<dbReference type="SUPFAM" id="SSF53167">
    <property type="entry name" value="Purine and uridine phosphorylases"/>
    <property type="match status" value="1"/>
</dbReference>
<dbReference type="PANTHER" id="PTHR42679:SF2">
    <property type="entry name" value="S-METHYL-5'-THIOADENOSINE PHOSPHORYLASE"/>
    <property type="match status" value="1"/>
</dbReference>
<keyword evidence="2" id="KW-0808">Transferase</keyword>
<feature type="non-terminal residue" evidence="4">
    <location>
        <position position="1"/>
    </location>
</feature>
<evidence type="ECO:0000256" key="1">
    <source>
        <dbReference type="ARBA" id="ARBA00022676"/>
    </source>
</evidence>
<dbReference type="InterPro" id="IPR035994">
    <property type="entry name" value="Nucleoside_phosphorylase_sf"/>
</dbReference>
<accession>X1ALE1</accession>
<dbReference type="Gene3D" id="3.40.50.1580">
    <property type="entry name" value="Nucleoside phosphorylase domain"/>
    <property type="match status" value="1"/>
</dbReference>
<reference evidence="4" key="1">
    <citation type="journal article" date="2014" name="Front. Microbiol.">
        <title>High frequency of phylogenetically diverse reductive dehalogenase-homologous genes in deep subseafloor sedimentary metagenomes.</title>
        <authorList>
            <person name="Kawai M."/>
            <person name="Futagami T."/>
            <person name="Toyoda A."/>
            <person name="Takaki Y."/>
            <person name="Nishi S."/>
            <person name="Hori S."/>
            <person name="Arai W."/>
            <person name="Tsubouchi T."/>
            <person name="Morono Y."/>
            <person name="Uchiyama I."/>
            <person name="Ito T."/>
            <person name="Fujiyama A."/>
            <person name="Inagaki F."/>
            <person name="Takami H."/>
        </authorList>
    </citation>
    <scope>NUCLEOTIDE SEQUENCE</scope>
    <source>
        <strain evidence="4">Expedition CK06-06</strain>
    </source>
</reference>
<dbReference type="PANTHER" id="PTHR42679">
    <property type="entry name" value="S-METHYL-5'-THIOADENOSINE PHOSPHORYLASE"/>
    <property type="match status" value="1"/>
</dbReference>
<feature type="domain" description="Nucleoside phosphorylase" evidence="3">
    <location>
        <begin position="1"/>
        <end position="50"/>
    </location>
</feature>
<evidence type="ECO:0000313" key="4">
    <source>
        <dbReference type="EMBL" id="GAG73258.1"/>
    </source>
</evidence>
<dbReference type="GO" id="GO:0005829">
    <property type="term" value="C:cytosol"/>
    <property type="evidence" value="ECO:0007669"/>
    <property type="project" value="TreeGrafter"/>
</dbReference>
<sequence length="87" mass="9484">EINAFRILGGTLVGMTSASECILARELGMCYSTICLVTNFAAGMQDKISVSEVFKVFEGKIMGLRKLIGKVLEQIAYVSDKCNCKKV</sequence>
<dbReference type="Pfam" id="PF01048">
    <property type="entry name" value="PNP_UDP_1"/>
    <property type="match status" value="1"/>
</dbReference>
<name>X1ALE1_9ZZZZ</name>
<dbReference type="GO" id="GO:0009116">
    <property type="term" value="P:nucleoside metabolic process"/>
    <property type="evidence" value="ECO:0007669"/>
    <property type="project" value="InterPro"/>
</dbReference>
<dbReference type="InterPro" id="IPR010044">
    <property type="entry name" value="MTAP"/>
</dbReference>
<gene>
    <name evidence="4" type="ORF">S01H4_05981</name>
</gene>
<keyword evidence="1" id="KW-0328">Glycosyltransferase</keyword>
<dbReference type="InterPro" id="IPR000845">
    <property type="entry name" value="Nucleoside_phosphorylase_d"/>
</dbReference>
<evidence type="ECO:0000259" key="3">
    <source>
        <dbReference type="Pfam" id="PF01048"/>
    </source>
</evidence>
<dbReference type="GO" id="GO:0017061">
    <property type="term" value="F:S-methyl-5-thioadenosine phosphorylase activity"/>
    <property type="evidence" value="ECO:0007669"/>
    <property type="project" value="InterPro"/>
</dbReference>
<evidence type="ECO:0000256" key="2">
    <source>
        <dbReference type="ARBA" id="ARBA00022679"/>
    </source>
</evidence>
<dbReference type="AlphaFoldDB" id="X1ALE1"/>
<proteinExistence type="predicted"/>